<dbReference type="RefSeq" id="WP_104828217.1">
    <property type="nucleotide sequence ID" value="NZ_PJCH01000001.1"/>
</dbReference>
<feature type="transmembrane region" description="Helical" evidence="9">
    <location>
        <begin position="51"/>
        <end position="69"/>
    </location>
</feature>
<keyword evidence="6 9" id="KW-1133">Transmembrane helix</keyword>
<feature type="transmembrane region" description="Helical" evidence="9">
    <location>
        <begin position="90"/>
        <end position="111"/>
    </location>
</feature>
<dbReference type="InterPro" id="IPR007387">
    <property type="entry name" value="TRAP_DctQ"/>
</dbReference>
<keyword evidence="3" id="KW-1003">Cell membrane</keyword>
<comment type="function">
    <text evidence="9">Part of the tripartite ATP-independent periplasmic (TRAP) transport system.</text>
</comment>
<evidence type="ECO:0000256" key="5">
    <source>
        <dbReference type="ARBA" id="ARBA00022692"/>
    </source>
</evidence>
<sequence>MFKLLTAFSKLTSRAALYISFAGLIGMTVIISWQVFARYVLHAAPSWTEQASLLLMLWFILFAAAAGVREGFHIRLTLLEDALPDNRKRILRLFCHGVVLFFGAAMAWSGAGLVFETWSHTIPTLGLPRGLAYLPIAIAGALIVVYTVERIILETRGGEAERIWN</sequence>
<comment type="subunit">
    <text evidence="9">The complex comprises the extracytoplasmic solute receptor protein and the two transmembrane proteins.</text>
</comment>
<proteinExistence type="inferred from homology"/>
<dbReference type="InterPro" id="IPR055348">
    <property type="entry name" value="DctQ"/>
</dbReference>
<name>A0A2S7KAI9_9PROT</name>
<evidence type="ECO:0000256" key="9">
    <source>
        <dbReference type="RuleBase" id="RU369079"/>
    </source>
</evidence>
<dbReference type="EMBL" id="PJCH01000001">
    <property type="protein sequence ID" value="PQA89515.1"/>
    <property type="molecule type" value="Genomic_DNA"/>
</dbReference>
<accession>A0A2S7KAI9</accession>
<dbReference type="Pfam" id="PF04290">
    <property type="entry name" value="DctQ"/>
    <property type="match status" value="1"/>
</dbReference>
<organism evidence="11 12">
    <name type="scientific">Hyphococcus luteus</name>
    <dbReference type="NCBI Taxonomy" id="2058213"/>
    <lineage>
        <taxon>Bacteria</taxon>
        <taxon>Pseudomonadati</taxon>
        <taxon>Pseudomonadota</taxon>
        <taxon>Alphaproteobacteria</taxon>
        <taxon>Parvularculales</taxon>
        <taxon>Parvularculaceae</taxon>
        <taxon>Hyphococcus</taxon>
    </lineage>
</organism>
<comment type="caution">
    <text evidence="11">The sequence shown here is derived from an EMBL/GenBank/DDBJ whole genome shotgun (WGS) entry which is preliminary data.</text>
</comment>
<evidence type="ECO:0000256" key="1">
    <source>
        <dbReference type="ARBA" id="ARBA00004429"/>
    </source>
</evidence>
<keyword evidence="2 9" id="KW-0813">Transport</keyword>
<evidence type="ECO:0000256" key="6">
    <source>
        <dbReference type="ARBA" id="ARBA00022989"/>
    </source>
</evidence>
<protein>
    <recommendedName>
        <fullName evidence="9">TRAP transporter small permease protein</fullName>
    </recommendedName>
</protein>
<evidence type="ECO:0000256" key="7">
    <source>
        <dbReference type="ARBA" id="ARBA00023136"/>
    </source>
</evidence>
<dbReference type="PANTHER" id="PTHR35011:SF11">
    <property type="entry name" value="TRAP TRANSPORTER SMALL PERMEASE PROTEIN"/>
    <property type="match status" value="1"/>
</dbReference>
<gene>
    <name evidence="11" type="ORF">CW354_01195</name>
</gene>
<evidence type="ECO:0000259" key="10">
    <source>
        <dbReference type="Pfam" id="PF04290"/>
    </source>
</evidence>
<evidence type="ECO:0000256" key="2">
    <source>
        <dbReference type="ARBA" id="ARBA00022448"/>
    </source>
</evidence>
<keyword evidence="5 9" id="KW-0812">Transmembrane</keyword>
<dbReference type="PANTHER" id="PTHR35011">
    <property type="entry name" value="2,3-DIKETO-L-GULONATE TRAP TRANSPORTER SMALL PERMEASE PROTEIN YIAM"/>
    <property type="match status" value="1"/>
</dbReference>
<comment type="similarity">
    <text evidence="8 9">Belongs to the TRAP transporter small permease family.</text>
</comment>
<keyword evidence="12" id="KW-1185">Reference proteome</keyword>
<keyword evidence="4 9" id="KW-0997">Cell inner membrane</keyword>
<dbReference type="GO" id="GO:0015740">
    <property type="term" value="P:C4-dicarboxylate transport"/>
    <property type="evidence" value="ECO:0007669"/>
    <property type="project" value="TreeGrafter"/>
</dbReference>
<dbReference type="GO" id="GO:0005886">
    <property type="term" value="C:plasma membrane"/>
    <property type="evidence" value="ECO:0007669"/>
    <property type="project" value="UniProtKB-SubCell"/>
</dbReference>
<evidence type="ECO:0000256" key="4">
    <source>
        <dbReference type="ARBA" id="ARBA00022519"/>
    </source>
</evidence>
<evidence type="ECO:0000256" key="8">
    <source>
        <dbReference type="ARBA" id="ARBA00038436"/>
    </source>
</evidence>
<evidence type="ECO:0000313" key="11">
    <source>
        <dbReference type="EMBL" id="PQA89515.1"/>
    </source>
</evidence>
<dbReference type="GO" id="GO:0022857">
    <property type="term" value="F:transmembrane transporter activity"/>
    <property type="evidence" value="ECO:0007669"/>
    <property type="project" value="UniProtKB-UniRule"/>
</dbReference>
<evidence type="ECO:0000256" key="3">
    <source>
        <dbReference type="ARBA" id="ARBA00022475"/>
    </source>
</evidence>
<keyword evidence="7 9" id="KW-0472">Membrane</keyword>
<comment type="subcellular location">
    <subcellularLocation>
        <location evidence="1 9">Cell inner membrane</location>
        <topology evidence="1 9">Multi-pass membrane protein</topology>
    </subcellularLocation>
</comment>
<dbReference type="OrthoDB" id="4964541at2"/>
<feature type="transmembrane region" description="Helical" evidence="9">
    <location>
        <begin position="131"/>
        <end position="148"/>
    </location>
</feature>
<dbReference type="Proteomes" id="UP000239504">
    <property type="component" value="Unassembled WGS sequence"/>
</dbReference>
<feature type="transmembrane region" description="Helical" evidence="9">
    <location>
        <begin position="15"/>
        <end position="36"/>
    </location>
</feature>
<dbReference type="AlphaFoldDB" id="A0A2S7KAI9"/>
<feature type="domain" description="Tripartite ATP-independent periplasmic transporters DctQ component" evidence="10">
    <location>
        <begin position="27"/>
        <end position="155"/>
    </location>
</feature>
<reference evidence="11 12" key="1">
    <citation type="submission" date="2017-12" db="EMBL/GenBank/DDBJ databases">
        <authorList>
            <person name="Hurst M.R.H."/>
        </authorList>
    </citation>
    <scope>NUCLEOTIDE SEQUENCE [LARGE SCALE GENOMIC DNA]</scope>
    <source>
        <strain evidence="11 12">SY-3-19</strain>
    </source>
</reference>
<evidence type="ECO:0000313" key="12">
    <source>
        <dbReference type="Proteomes" id="UP000239504"/>
    </source>
</evidence>